<evidence type="ECO:0000256" key="7">
    <source>
        <dbReference type="SAM" id="Phobius"/>
    </source>
</evidence>
<evidence type="ECO:0000259" key="9">
    <source>
        <dbReference type="PROSITE" id="PS50026"/>
    </source>
</evidence>
<keyword evidence="7" id="KW-0812">Transmembrane</keyword>
<dbReference type="InterPro" id="IPR009030">
    <property type="entry name" value="Growth_fac_rcpt_cys_sf"/>
</dbReference>
<dbReference type="Proteomes" id="UP000694865">
    <property type="component" value="Unplaced"/>
</dbReference>
<keyword evidence="10" id="KW-1185">Reference proteome</keyword>
<dbReference type="GeneID" id="102803959"/>
<dbReference type="InterPro" id="IPR001791">
    <property type="entry name" value="Laminin_G"/>
</dbReference>
<protein>
    <submittedName>
        <fullName evidence="11">Protein crumbs homolog 1-like</fullName>
    </submittedName>
</protein>
<evidence type="ECO:0000256" key="4">
    <source>
        <dbReference type="ARBA" id="ARBA00023157"/>
    </source>
</evidence>
<dbReference type="InterPro" id="IPR013320">
    <property type="entry name" value="ConA-like_dom_sf"/>
</dbReference>
<keyword evidence="1 6" id="KW-0245">EGF-like domain</keyword>
<dbReference type="Pfam" id="PF00008">
    <property type="entry name" value="EGF"/>
    <property type="match status" value="2"/>
</dbReference>
<dbReference type="Gene3D" id="2.10.25.10">
    <property type="entry name" value="Laminin"/>
    <property type="match status" value="5"/>
</dbReference>
<keyword evidence="2" id="KW-0732">Signal</keyword>
<evidence type="ECO:0000256" key="2">
    <source>
        <dbReference type="ARBA" id="ARBA00022729"/>
    </source>
</evidence>
<feature type="domain" description="EGF-like" evidence="9">
    <location>
        <begin position="347"/>
        <end position="385"/>
    </location>
</feature>
<feature type="domain" description="Laminin G" evidence="8">
    <location>
        <begin position="1"/>
        <end position="61"/>
    </location>
</feature>
<evidence type="ECO:0000313" key="11">
    <source>
        <dbReference type="RefSeq" id="XP_006815031.1"/>
    </source>
</evidence>
<reference evidence="11" key="1">
    <citation type="submission" date="2025-08" db="UniProtKB">
        <authorList>
            <consortium name="RefSeq"/>
        </authorList>
    </citation>
    <scope>IDENTIFICATION</scope>
    <source>
        <tissue evidence="11">Testes</tissue>
    </source>
</reference>
<accession>A0ABM0M4U0</accession>
<dbReference type="SMART" id="SM00179">
    <property type="entry name" value="EGF_CA"/>
    <property type="match status" value="5"/>
</dbReference>
<keyword evidence="3" id="KW-0677">Repeat</keyword>
<feature type="domain" description="EGF-like" evidence="9">
    <location>
        <begin position="63"/>
        <end position="99"/>
    </location>
</feature>
<feature type="disulfide bond" evidence="6">
    <location>
        <begin position="257"/>
        <end position="266"/>
    </location>
</feature>
<dbReference type="PROSITE" id="PS50025">
    <property type="entry name" value="LAM_G_DOMAIN"/>
    <property type="match status" value="1"/>
</dbReference>
<keyword evidence="7" id="KW-0472">Membrane</keyword>
<evidence type="ECO:0000259" key="8">
    <source>
        <dbReference type="PROSITE" id="PS50025"/>
    </source>
</evidence>
<dbReference type="Pfam" id="PF07645">
    <property type="entry name" value="EGF_CA"/>
    <property type="match status" value="2"/>
</dbReference>
<feature type="disulfide bond" evidence="6">
    <location>
        <begin position="375"/>
        <end position="384"/>
    </location>
</feature>
<gene>
    <name evidence="11" type="primary">LOC102803959</name>
</gene>
<dbReference type="Pfam" id="PF00054">
    <property type="entry name" value="Laminin_G_1"/>
    <property type="match status" value="1"/>
</dbReference>
<dbReference type="PROSITE" id="PS50026">
    <property type="entry name" value="EGF_3"/>
    <property type="match status" value="5"/>
</dbReference>
<feature type="transmembrane region" description="Helical" evidence="7">
    <location>
        <begin position="396"/>
        <end position="419"/>
    </location>
</feature>
<dbReference type="InterPro" id="IPR001881">
    <property type="entry name" value="EGF-like_Ca-bd_dom"/>
</dbReference>
<evidence type="ECO:0000256" key="3">
    <source>
        <dbReference type="ARBA" id="ARBA00022737"/>
    </source>
</evidence>
<dbReference type="PANTHER" id="PTHR12916:SF4">
    <property type="entry name" value="UNINFLATABLE, ISOFORM C"/>
    <property type="match status" value="1"/>
</dbReference>
<feature type="domain" description="EGF-like" evidence="9">
    <location>
        <begin position="269"/>
        <end position="306"/>
    </location>
</feature>
<dbReference type="Gene3D" id="2.60.120.200">
    <property type="match status" value="1"/>
</dbReference>
<dbReference type="CDD" id="cd00054">
    <property type="entry name" value="EGF_CA"/>
    <property type="match status" value="5"/>
</dbReference>
<feature type="disulfide bond" evidence="6">
    <location>
        <begin position="89"/>
        <end position="98"/>
    </location>
</feature>
<evidence type="ECO:0000256" key="6">
    <source>
        <dbReference type="PROSITE-ProRule" id="PRU00076"/>
    </source>
</evidence>
<dbReference type="PROSITE" id="PS01187">
    <property type="entry name" value="EGF_CA"/>
    <property type="match status" value="2"/>
</dbReference>
<evidence type="ECO:0000256" key="5">
    <source>
        <dbReference type="ARBA" id="ARBA00023180"/>
    </source>
</evidence>
<name>A0ABM0M4U0_SACKO</name>
<keyword evidence="4 6" id="KW-1015">Disulfide bond</keyword>
<sequence length="455" mass="50086">MPLFMGKLHNDNSLSTVLSMVETDTSFTGCIRDVYLGDQLLDLQLASTYTSQDPVQASPGCPRDELCYTKPCQNEAACVSLWDGFTCVCSPDYTGDDCSEVKATTYNGNNSTMQLRIDTQLVGFGDEFSLDFRTRDYSGLVMRIDIVSDSLTGTISYMLLKVVDFMPQFEVFFGQEIQVIDIPVTVTDGNWYHIEWTRQRSEISVDFLDLNFTVVGSYDMYQPQRNDIIDVYIGGYPGVCRNGGTCTNLPGSYSCDCASGFRGTSCNEDINECNELEDACIHGTCTNTFGSYTCMCNVGYTGATCDLNIDECSSQSCEHNGTCIDEVGGHRCDCTGTGYEGDICNVDIDECETNQHECQNGGECVNKVGTYNCICSAEYTGVYCEIAAETGVSSTIIIVIIILIIILAIILILCCLWKVRDSRKQKGKYKPSMAEMQVGTPLSNMIDADADERLV</sequence>
<feature type="disulfide bond" evidence="6">
    <location>
        <begin position="296"/>
        <end position="305"/>
    </location>
</feature>
<dbReference type="Pfam" id="PF12661">
    <property type="entry name" value="hEGF"/>
    <property type="match status" value="1"/>
</dbReference>
<dbReference type="RefSeq" id="XP_006815031.1">
    <property type="nucleotide sequence ID" value="XM_006814968.1"/>
</dbReference>
<proteinExistence type="predicted"/>
<keyword evidence="7" id="KW-1133">Transmembrane helix</keyword>
<feature type="domain" description="EGF-like" evidence="9">
    <location>
        <begin position="230"/>
        <end position="267"/>
    </location>
</feature>
<dbReference type="InterPro" id="IPR000152">
    <property type="entry name" value="EGF-type_Asp/Asn_hydroxyl_site"/>
</dbReference>
<dbReference type="InterPro" id="IPR018097">
    <property type="entry name" value="EGF_Ca-bd_CS"/>
</dbReference>
<keyword evidence="5" id="KW-0325">Glycoprotein</keyword>
<dbReference type="InterPro" id="IPR049883">
    <property type="entry name" value="NOTCH1_EGF-like"/>
</dbReference>
<evidence type="ECO:0000313" key="10">
    <source>
        <dbReference type="Proteomes" id="UP000694865"/>
    </source>
</evidence>
<feature type="domain" description="EGF-like" evidence="9">
    <location>
        <begin position="308"/>
        <end position="345"/>
    </location>
</feature>
<organism evidence="10 11">
    <name type="scientific">Saccoglossus kowalevskii</name>
    <name type="common">Acorn worm</name>
    <dbReference type="NCBI Taxonomy" id="10224"/>
    <lineage>
        <taxon>Eukaryota</taxon>
        <taxon>Metazoa</taxon>
        <taxon>Hemichordata</taxon>
        <taxon>Enteropneusta</taxon>
        <taxon>Harrimaniidae</taxon>
        <taxon>Saccoglossus</taxon>
    </lineage>
</organism>
<dbReference type="CDD" id="cd00110">
    <property type="entry name" value="LamG"/>
    <property type="match status" value="1"/>
</dbReference>
<dbReference type="PANTHER" id="PTHR12916">
    <property type="entry name" value="CYTOCHROME C OXIDASE POLYPEPTIDE VIC-2"/>
    <property type="match status" value="1"/>
</dbReference>
<dbReference type="SUPFAM" id="SSF57184">
    <property type="entry name" value="Growth factor receptor domain"/>
    <property type="match status" value="1"/>
</dbReference>
<dbReference type="PROSITE" id="PS00022">
    <property type="entry name" value="EGF_1"/>
    <property type="match status" value="4"/>
</dbReference>
<dbReference type="PROSITE" id="PS00010">
    <property type="entry name" value="ASX_HYDROXYL"/>
    <property type="match status" value="3"/>
</dbReference>
<evidence type="ECO:0000256" key="1">
    <source>
        <dbReference type="ARBA" id="ARBA00022536"/>
    </source>
</evidence>
<dbReference type="SMART" id="SM00181">
    <property type="entry name" value="EGF"/>
    <property type="match status" value="5"/>
</dbReference>
<dbReference type="SUPFAM" id="SSF57196">
    <property type="entry name" value="EGF/Laminin"/>
    <property type="match status" value="1"/>
</dbReference>
<dbReference type="InterPro" id="IPR013032">
    <property type="entry name" value="EGF-like_CS"/>
</dbReference>
<dbReference type="PROSITE" id="PS01186">
    <property type="entry name" value="EGF_2"/>
    <property type="match status" value="2"/>
</dbReference>
<dbReference type="InterPro" id="IPR000742">
    <property type="entry name" value="EGF"/>
</dbReference>
<comment type="caution">
    <text evidence="6">Lacks conserved residue(s) required for the propagation of feature annotation.</text>
</comment>
<dbReference type="SUPFAM" id="SSF49899">
    <property type="entry name" value="Concanavalin A-like lectins/glucanases"/>
    <property type="match status" value="1"/>
</dbReference>